<name>A0A6I2KSJ8_9BURK</name>
<reference evidence="1 2" key="1">
    <citation type="submission" date="2019-11" db="EMBL/GenBank/DDBJ databases">
        <title>Novel species isolated from a subtropical stream in China.</title>
        <authorList>
            <person name="Lu H."/>
        </authorList>
    </citation>
    <scope>NUCLEOTIDE SEQUENCE [LARGE SCALE GENOMIC DNA]</scope>
    <source>
        <strain evidence="1 2">FT80W</strain>
    </source>
</reference>
<protein>
    <submittedName>
        <fullName evidence="1">Uncharacterized protein</fullName>
    </submittedName>
</protein>
<evidence type="ECO:0000313" key="1">
    <source>
        <dbReference type="EMBL" id="MRW88805.1"/>
    </source>
</evidence>
<dbReference type="AlphaFoldDB" id="A0A6I2KSJ8"/>
<keyword evidence="2" id="KW-1185">Reference proteome</keyword>
<dbReference type="Proteomes" id="UP000433309">
    <property type="component" value="Unassembled WGS sequence"/>
</dbReference>
<dbReference type="RefSeq" id="WP_154372666.1">
    <property type="nucleotide sequence ID" value="NZ_WKJK01000001.1"/>
</dbReference>
<accession>A0A6I2KSJ8</accession>
<evidence type="ECO:0000313" key="2">
    <source>
        <dbReference type="Proteomes" id="UP000433309"/>
    </source>
</evidence>
<sequence length="80" mass="9223">MIARNKQPTTPEPTARDLAEKHERLLLRCRQECRQVLYQGAKQFIAGLHWHKGEAEAVVYLEGRAEPVKPAEITFIKEPE</sequence>
<gene>
    <name evidence="1" type="ORF">GJ699_02265</name>
</gene>
<dbReference type="EMBL" id="WKJK01000001">
    <property type="protein sequence ID" value="MRW88805.1"/>
    <property type="molecule type" value="Genomic_DNA"/>
</dbReference>
<proteinExistence type="predicted"/>
<comment type="caution">
    <text evidence="1">The sequence shown here is derived from an EMBL/GenBank/DDBJ whole genome shotgun (WGS) entry which is preliminary data.</text>
</comment>
<organism evidence="1 2">
    <name type="scientific">Duganella guangzhouensis</name>
    <dbReference type="NCBI Taxonomy" id="2666084"/>
    <lineage>
        <taxon>Bacteria</taxon>
        <taxon>Pseudomonadati</taxon>
        <taxon>Pseudomonadota</taxon>
        <taxon>Betaproteobacteria</taxon>
        <taxon>Burkholderiales</taxon>
        <taxon>Oxalobacteraceae</taxon>
        <taxon>Telluria group</taxon>
        <taxon>Duganella</taxon>
    </lineage>
</organism>